<feature type="transmembrane region" description="Helical" evidence="1">
    <location>
        <begin position="1174"/>
        <end position="1198"/>
    </location>
</feature>
<evidence type="ECO:0000313" key="2">
    <source>
        <dbReference type="EMBL" id="EHP94734.1"/>
    </source>
</evidence>
<dbReference type="PATRIC" id="fig|882800.3.peg.406"/>
<feature type="transmembrane region" description="Helical" evidence="1">
    <location>
        <begin position="1069"/>
        <end position="1093"/>
    </location>
</feature>
<feature type="transmembrane region" description="Helical" evidence="1">
    <location>
        <begin position="1029"/>
        <end position="1048"/>
    </location>
</feature>
<feature type="transmembrane region" description="Helical" evidence="1">
    <location>
        <begin position="1099"/>
        <end position="1118"/>
    </location>
</feature>
<comment type="caution">
    <text evidence="2">The sequence shown here is derived from an EMBL/GenBank/DDBJ whole genome shotgun (WGS) entry which is preliminary data.</text>
</comment>
<accession>H1KCR1</accession>
<name>H1KCR1_METEX</name>
<organism evidence="2 3">
    <name type="scientific">Methylorubrum extorquens DSM 13060</name>
    <dbReference type="NCBI Taxonomy" id="882800"/>
    <lineage>
        <taxon>Bacteria</taxon>
        <taxon>Pseudomonadati</taxon>
        <taxon>Pseudomonadota</taxon>
        <taxon>Alphaproteobacteria</taxon>
        <taxon>Hyphomicrobiales</taxon>
        <taxon>Methylobacteriaceae</taxon>
        <taxon>Methylorubrum</taxon>
    </lineage>
</organism>
<sequence length="1203" mass="129959">MPSNVRSQTASAFLVSTATFEDFMPDETIINAGIEGRPFTVVSRWNGPGKSADPALIAVTGEGTMRYFAADSSVDTLDWFDDIVPIPDLSGATVTRIVGLGSPRGLNDITVLISALSSANEPFIVAMRKNEREGWSRVPVPDGYLTSIDQAAQFVNSGSVGLAALPSGPVIIHSCQIGSPPVAFISTKEGIASFAVEASYMASTHYIALPDGALGMLQTVGDVLELTQLEMPRADHDSPTVRSYPTGEPSQQRLPFGELSTASQLIPLADPEGVCRGIIVWTPDGSMAYLPIIGSQLQSSQLLLAPSDRPGMLGEVVASLDQAGTAYVFARDTVARIWQMQWNINTPLQEVVWQATGYRGRGLDAPEIVPGTPSLVYQSLSGHSQHISRTISGDWVGRQVAVSSANAAPERAMVHAIQISTVTVQAVPVGEVPVELYADRRCVVEHEGRLIRLDPIIPATLRSNQLGALRLKIRATSLEAPVLTVHFIGKEDSAVRFRPQDGALRRLAGLDPHFPVNGESMKLAGLIPANIDPENASRIADTVRRAASTAYFENGGQPLHHQRERLFQQDRRRILASQGDSGSVGFEVQRIGGAAVIGDAVVQDRARSVQDVIAASSGSWSDFWGYVTGAWENVEKVVVSAIQDVADAAHSIVQISVQIGSEIKNFIANTARRIGEGLEAVLGWLKSLGDQIKDKATEVCAWLAEKLNWEEVINAKTVVRSMAIQALIDIERVVSAAVPAAISREMGWLQTQVSSTMDNAVARLQGISSLSSYAANSSAHATLQSEGVKILAIQHSIPSHVPSRELFQPSDLLLSKFDILNKSIQSYSTNGNLRAAIDRVGVLLSGEVSLQDGVNALLSGLILEMKDLVILAIQAADVIQTAVFQLVGDLIALVREIITTPVARANKDLAWINGLYKHLSGGADLDMLDLAALFFVAPGVILHGLISTKKLVPDSSAPQITMYGILADQVTTTASERAIDHPAVKYFHEHEPWIRLCQSVFFVVRSRLSPIEDGIRYITCRVDTAVPKVPTNIFMQIMSIAGMILGVLQHSQLIAQYMIYYGSSLPPQYLLIIVLFVLFVIVVNLGWVVSYFVPQPRGVMYYPLGFLTAIYSLLCYYFPGTALLNYDPSQFSDDERINFYLTITSSFFSCTQGIVQFGVYYAGAVPDPTSSAAVFVGSMAASQFCYLAAGVLSMTASIRRLNL</sequence>
<keyword evidence="1" id="KW-0812">Transmembrane</keyword>
<gene>
    <name evidence="2" type="ORF">MetexDRAFT_0423</name>
</gene>
<keyword evidence="1" id="KW-0472">Membrane</keyword>
<dbReference type="AlphaFoldDB" id="H1KCR1"/>
<evidence type="ECO:0000256" key="1">
    <source>
        <dbReference type="SAM" id="Phobius"/>
    </source>
</evidence>
<protein>
    <submittedName>
        <fullName evidence="2">Uncharacterized protein</fullName>
    </submittedName>
</protein>
<evidence type="ECO:0000313" key="3">
    <source>
        <dbReference type="Proteomes" id="UP000004382"/>
    </source>
</evidence>
<keyword evidence="1" id="KW-1133">Transmembrane helix</keyword>
<proteinExistence type="predicted"/>
<dbReference type="Proteomes" id="UP000004382">
    <property type="component" value="Unassembled WGS sequence"/>
</dbReference>
<dbReference type="RefSeq" id="WP_003596639.1">
    <property type="nucleotide sequence ID" value="NZ_AGJK01000005.1"/>
</dbReference>
<reference evidence="2 3" key="1">
    <citation type="submission" date="2011-09" db="EMBL/GenBank/DDBJ databases">
        <title>The draft genome of Methylobacterium extorquens DSM 13060.</title>
        <authorList>
            <consortium name="US DOE Joint Genome Institute (JGI-PGF)"/>
            <person name="Lucas S."/>
            <person name="Han J."/>
            <person name="Lapidus A."/>
            <person name="Cheng J.-F."/>
            <person name="Goodwin L."/>
            <person name="Pitluck S."/>
            <person name="Peters L."/>
            <person name="Land M.L."/>
            <person name="Hauser L."/>
            <person name="Koskimaki J."/>
            <person name="Halonen O."/>
            <person name="Pirttila A."/>
            <person name="Frank C."/>
            <person name="Woyke T.J."/>
        </authorList>
    </citation>
    <scope>NUCLEOTIDE SEQUENCE [LARGE SCALE GENOMIC DNA]</scope>
    <source>
        <strain evidence="2 3">DSM 13060</strain>
    </source>
</reference>
<feature type="transmembrane region" description="Helical" evidence="1">
    <location>
        <begin position="1139"/>
        <end position="1162"/>
    </location>
</feature>
<dbReference type="EMBL" id="AGJK01000005">
    <property type="protein sequence ID" value="EHP94734.1"/>
    <property type="molecule type" value="Genomic_DNA"/>
</dbReference>